<feature type="compositionally biased region" description="Pro residues" evidence="1">
    <location>
        <begin position="302"/>
        <end position="312"/>
    </location>
</feature>
<name>A0A9D4V6C3_ADICA</name>
<gene>
    <name evidence="2" type="ORF">GOP47_0005853</name>
</gene>
<feature type="compositionally biased region" description="Pro residues" evidence="1">
    <location>
        <begin position="318"/>
        <end position="340"/>
    </location>
</feature>
<organism evidence="2 3">
    <name type="scientific">Adiantum capillus-veneris</name>
    <name type="common">Maidenhair fern</name>
    <dbReference type="NCBI Taxonomy" id="13818"/>
    <lineage>
        <taxon>Eukaryota</taxon>
        <taxon>Viridiplantae</taxon>
        <taxon>Streptophyta</taxon>
        <taxon>Embryophyta</taxon>
        <taxon>Tracheophyta</taxon>
        <taxon>Polypodiopsida</taxon>
        <taxon>Polypodiidae</taxon>
        <taxon>Polypodiales</taxon>
        <taxon>Pteridineae</taxon>
        <taxon>Pteridaceae</taxon>
        <taxon>Vittarioideae</taxon>
        <taxon>Adiantum</taxon>
    </lineage>
</organism>
<accession>A0A9D4V6C3</accession>
<feature type="region of interest" description="Disordered" evidence="1">
    <location>
        <begin position="24"/>
        <end position="60"/>
    </location>
</feature>
<dbReference type="Proteomes" id="UP000886520">
    <property type="component" value="Chromosome 5"/>
</dbReference>
<sequence>MQMQTPQMKNNISALSGFLQCAESPVPPSGAACAPLARSRSSPPAPIQQQQEQTPSTSDNHDVNVVATAALPALPDLVQGSKMRININNCPSELRRFTASPYVVIQKYNKAYYLKKQYWAKIYEVQYALIKNPLSAAPRSDIEEHVVPATSRKSFVAATGDEIGLFGEGSTPDDAAVDLQIKLCRSILQLLEEGQSHCLPSKRKHQNVLLKDFEEEMVSHGVKILSPPKYVPIKITFDIPALKKPSKPTTPAGLNVDGAQTAAAAIAPVTNGAAASDSAAPATYITDQQPNVSQQSGARAPAPQPRPSPSTPPAVALPIPPAALAPASQPPSQEPQPGPPAATLVQQAAPIDQAPAVPTGDYAASPISLNPTPTPPT</sequence>
<comment type="caution">
    <text evidence="2">The sequence shown here is derived from an EMBL/GenBank/DDBJ whole genome shotgun (WGS) entry which is preliminary data.</text>
</comment>
<evidence type="ECO:0000313" key="2">
    <source>
        <dbReference type="EMBL" id="KAI5080374.1"/>
    </source>
</evidence>
<feature type="region of interest" description="Disordered" evidence="1">
    <location>
        <begin position="288"/>
        <end position="377"/>
    </location>
</feature>
<reference evidence="2 3" key="1">
    <citation type="submission" date="2021-01" db="EMBL/GenBank/DDBJ databases">
        <title>Adiantum capillus-veneris genome.</title>
        <authorList>
            <person name="Fang Y."/>
            <person name="Liao Q."/>
        </authorList>
    </citation>
    <scope>NUCLEOTIDE SEQUENCE [LARGE SCALE GENOMIC DNA]</scope>
    <source>
        <strain evidence="2">H3</strain>
        <tissue evidence="2">Leaf</tissue>
    </source>
</reference>
<dbReference type="EMBL" id="JABFUD020000005">
    <property type="protein sequence ID" value="KAI5080374.1"/>
    <property type="molecule type" value="Genomic_DNA"/>
</dbReference>
<proteinExistence type="predicted"/>
<protein>
    <submittedName>
        <fullName evidence="2">Uncharacterized protein</fullName>
    </submittedName>
</protein>
<evidence type="ECO:0000256" key="1">
    <source>
        <dbReference type="SAM" id="MobiDB-lite"/>
    </source>
</evidence>
<evidence type="ECO:0000313" key="3">
    <source>
        <dbReference type="Proteomes" id="UP000886520"/>
    </source>
</evidence>
<keyword evidence="3" id="KW-1185">Reference proteome</keyword>
<feature type="compositionally biased region" description="Low complexity" evidence="1">
    <location>
        <begin position="31"/>
        <end position="58"/>
    </location>
</feature>
<dbReference type="AlphaFoldDB" id="A0A9D4V6C3"/>